<dbReference type="GO" id="GO:0005886">
    <property type="term" value="C:plasma membrane"/>
    <property type="evidence" value="ECO:0007669"/>
    <property type="project" value="TreeGrafter"/>
</dbReference>
<dbReference type="GO" id="GO:0006078">
    <property type="term" value="P:(1-&gt;6)-beta-D-glucan biosynthetic process"/>
    <property type="evidence" value="ECO:0007669"/>
    <property type="project" value="TreeGrafter"/>
</dbReference>
<evidence type="ECO:0000256" key="10">
    <source>
        <dbReference type="SAM" id="Phobius"/>
    </source>
</evidence>
<keyword evidence="8" id="KW-0961">Cell wall biogenesis/degradation</keyword>
<reference evidence="12" key="1">
    <citation type="journal article" date="2021" name="IMA Fungus">
        <title>Genomic characterization of three marine fungi, including Emericellopsis atlantica sp. nov. with signatures of a generalist lifestyle and marine biomass degradation.</title>
        <authorList>
            <person name="Hagestad O.C."/>
            <person name="Hou L."/>
            <person name="Andersen J.H."/>
            <person name="Hansen E.H."/>
            <person name="Altermark B."/>
            <person name="Li C."/>
            <person name="Kuhnert E."/>
            <person name="Cox R.J."/>
            <person name="Crous P.W."/>
            <person name="Spatafora J.W."/>
            <person name="Lail K."/>
            <person name="Amirebrahimi M."/>
            <person name="Lipzen A."/>
            <person name="Pangilinan J."/>
            <person name="Andreopoulos W."/>
            <person name="Hayes R.D."/>
            <person name="Ng V."/>
            <person name="Grigoriev I.V."/>
            <person name="Jackson S.A."/>
            <person name="Sutton T.D.S."/>
            <person name="Dobson A.D.W."/>
            <person name="Rama T."/>
        </authorList>
    </citation>
    <scope>NUCLEOTIDE SEQUENCE</scope>
    <source>
        <strain evidence="12">TRa018bII</strain>
    </source>
</reference>
<feature type="compositionally biased region" description="Polar residues" evidence="9">
    <location>
        <begin position="1"/>
        <end position="10"/>
    </location>
</feature>
<dbReference type="EMBL" id="MU251643">
    <property type="protein sequence ID" value="KAG9230798.1"/>
    <property type="molecule type" value="Genomic_DNA"/>
</dbReference>
<dbReference type="PANTHER" id="PTHR31361">
    <property type="entry name" value="BETA-GLUCAN SYNTHESIS-ASSOCIATED PROTEIN KRE6-RELATED"/>
    <property type="match status" value="1"/>
</dbReference>
<comment type="similarity">
    <text evidence="2">Belongs to the SKN1/KRE6 family.</text>
</comment>
<evidence type="ECO:0000256" key="2">
    <source>
        <dbReference type="ARBA" id="ARBA00010962"/>
    </source>
</evidence>
<keyword evidence="3 10" id="KW-0812">Transmembrane</keyword>
<dbReference type="Proteomes" id="UP000824998">
    <property type="component" value="Unassembled WGS sequence"/>
</dbReference>
<evidence type="ECO:0000259" key="11">
    <source>
        <dbReference type="PROSITE" id="PS51762"/>
    </source>
</evidence>
<accession>A0A9P7YBE6</accession>
<keyword evidence="12" id="KW-0378">Hydrolase</keyword>
<evidence type="ECO:0000256" key="9">
    <source>
        <dbReference type="SAM" id="MobiDB-lite"/>
    </source>
</evidence>
<keyword evidence="6 10" id="KW-0472">Membrane</keyword>
<evidence type="ECO:0000256" key="5">
    <source>
        <dbReference type="ARBA" id="ARBA00022989"/>
    </source>
</evidence>
<feature type="compositionally biased region" description="Low complexity" evidence="9">
    <location>
        <begin position="46"/>
        <end position="67"/>
    </location>
</feature>
<dbReference type="CDD" id="cd02180">
    <property type="entry name" value="GH16_fungal_KRE6_glucanase"/>
    <property type="match status" value="1"/>
</dbReference>
<dbReference type="GO" id="GO:0005789">
    <property type="term" value="C:endoplasmic reticulum membrane"/>
    <property type="evidence" value="ECO:0007669"/>
    <property type="project" value="TreeGrafter"/>
</dbReference>
<dbReference type="PROSITE" id="PS51762">
    <property type="entry name" value="GH16_2"/>
    <property type="match status" value="1"/>
</dbReference>
<dbReference type="OrthoDB" id="412647at2759"/>
<evidence type="ECO:0000256" key="3">
    <source>
        <dbReference type="ARBA" id="ARBA00022692"/>
    </source>
</evidence>
<evidence type="ECO:0000256" key="8">
    <source>
        <dbReference type="ARBA" id="ARBA00023316"/>
    </source>
</evidence>
<keyword evidence="7" id="KW-0325">Glycoprotein</keyword>
<evidence type="ECO:0000256" key="4">
    <source>
        <dbReference type="ARBA" id="ARBA00022968"/>
    </source>
</evidence>
<comment type="subcellular location">
    <subcellularLocation>
        <location evidence="1">Membrane</location>
        <topology evidence="1">Single-pass type II membrane protein</topology>
    </subcellularLocation>
</comment>
<dbReference type="GO" id="GO:0015926">
    <property type="term" value="F:glucosidase activity"/>
    <property type="evidence" value="ECO:0007669"/>
    <property type="project" value="TreeGrafter"/>
</dbReference>
<dbReference type="InterPro" id="IPR005629">
    <property type="entry name" value="Skn1/Kre6/Sbg1"/>
</dbReference>
<dbReference type="InterPro" id="IPR000757">
    <property type="entry name" value="Beta-glucanase-like"/>
</dbReference>
<organism evidence="12 13">
    <name type="scientific">Amylocarpus encephaloides</name>
    <dbReference type="NCBI Taxonomy" id="45428"/>
    <lineage>
        <taxon>Eukaryota</taxon>
        <taxon>Fungi</taxon>
        <taxon>Dikarya</taxon>
        <taxon>Ascomycota</taxon>
        <taxon>Pezizomycotina</taxon>
        <taxon>Leotiomycetes</taxon>
        <taxon>Helotiales</taxon>
        <taxon>Helotiales incertae sedis</taxon>
        <taxon>Amylocarpus</taxon>
    </lineage>
</organism>
<evidence type="ECO:0000256" key="1">
    <source>
        <dbReference type="ARBA" id="ARBA00004606"/>
    </source>
</evidence>
<feature type="compositionally biased region" description="Low complexity" evidence="9">
    <location>
        <begin position="107"/>
        <end position="122"/>
    </location>
</feature>
<proteinExistence type="inferred from homology"/>
<dbReference type="Gene3D" id="2.60.120.200">
    <property type="match status" value="1"/>
</dbReference>
<dbReference type="PANTHER" id="PTHR31361:SF1">
    <property type="entry name" value="BETA-GLUCAN SYNTHESIS-ASSOCIATED PROTEIN KRE6-RELATED"/>
    <property type="match status" value="1"/>
</dbReference>
<feature type="transmembrane region" description="Helical" evidence="10">
    <location>
        <begin position="204"/>
        <end position="224"/>
    </location>
</feature>
<dbReference type="AlphaFoldDB" id="A0A9P7YBE6"/>
<evidence type="ECO:0000313" key="13">
    <source>
        <dbReference type="Proteomes" id="UP000824998"/>
    </source>
</evidence>
<keyword evidence="5 10" id="KW-1133">Transmembrane helix</keyword>
<comment type="caution">
    <text evidence="12">The sequence shown here is derived from an EMBL/GenBank/DDBJ whole genome shotgun (WGS) entry which is preliminary data.</text>
</comment>
<protein>
    <submittedName>
        <fullName evidence="12">Glycoside hydrolase family 16 protein</fullName>
    </submittedName>
</protein>
<feature type="region of interest" description="Disordered" evidence="9">
    <location>
        <begin position="1"/>
        <end position="153"/>
    </location>
</feature>
<dbReference type="InterPro" id="IPR013320">
    <property type="entry name" value="ConA-like_dom_sf"/>
</dbReference>
<dbReference type="GO" id="GO:0031505">
    <property type="term" value="P:fungal-type cell wall organization"/>
    <property type="evidence" value="ECO:0007669"/>
    <property type="project" value="TreeGrafter"/>
</dbReference>
<feature type="domain" description="GH16" evidence="11">
    <location>
        <begin position="257"/>
        <end position="621"/>
    </location>
</feature>
<evidence type="ECO:0000256" key="6">
    <source>
        <dbReference type="ARBA" id="ARBA00023136"/>
    </source>
</evidence>
<evidence type="ECO:0000256" key="7">
    <source>
        <dbReference type="ARBA" id="ARBA00023180"/>
    </source>
</evidence>
<evidence type="ECO:0000313" key="12">
    <source>
        <dbReference type="EMBL" id="KAG9230798.1"/>
    </source>
</evidence>
<dbReference type="Pfam" id="PF03935">
    <property type="entry name" value="SKN1_KRE6_Sbg1"/>
    <property type="match status" value="1"/>
</dbReference>
<keyword evidence="13" id="KW-1185">Reference proteome</keyword>
<keyword evidence="4" id="KW-0735">Signal-anchor</keyword>
<sequence length="669" mass="73081">MSTPGASDSFSKPRKPPHITVNSGSGGDIIDGMRSDSPATPGTPGLSRNLLPSSSRPATATTASRAPHPGLYATPSVAESAEMLLPPSRTRGPRPYTDVDSPSRTVSGMSSRRTSWSSEAGSRLSGHSPFASPFDDSRAPSRAGSDDENINTQTVSEKYNIMPSAGLLLFPEDVEKDDYLHNPDPNDKDREQCDIFTKRGMANVGGLALICAGILALFIGYPVLTFARQVTGSSLTECEKDASCLTDKAAAITNIRLTLIDPDTPEAALTKKNKAGETLKLVFSDEFNKDGRTFYDGDDPYFQGVDIWYGVTQDIEWYDPDAVSTANGTLNLKMDAFQSHNLNYRSGMLQSWNKLCFKGGRLETSISLPGRGDTQGFWPGFWAMGNLGRPGYPATTDGLWPYSYWDKCDAGITANQSSPDGLSLLPGMRLPACTCKDQDHPTPGKSRSAPEIDVLEASSGFIGPGKYDLAVGTASQSFQAAPFDIFYQPDYDYLEIYDHEITGMNVYRGGPYQEALSAVTWLNNEWYDGKAYQTYGFEYKPGATGDIDWFVGDQYTFKMDHRALRPNGNIGQRITPEEPMTIIANFGMSNSFAQVFLPNLAALLPATMRLDYIRIYQDPSSDSLSCDPEGYETTSYIKSHANAYGNQNLTLWSQTGNKWPTNTLVDDCS</sequence>
<dbReference type="SUPFAM" id="SSF49899">
    <property type="entry name" value="Concanavalin A-like lectins/glucanases"/>
    <property type="match status" value="1"/>
</dbReference>
<gene>
    <name evidence="12" type="ORF">BJ875DRAFT_139812</name>
</gene>
<name>A0A9P7YBE6_9HELO</name>